<keyword evidence="3" id="KW-1185">Reference proteome</keyword>
<dbReference type="Gene3D" id="1.10.357.10">
    <property type="entry name" value="Tetracycline Repressor, domain 2"/>
    <property type="match status" value="1"/>
</dbReference>
<dbReference type="EMBL" id="FUKO01000048">
    <property type="protein sequence ID" value="SJN47022.1"/>
    <property type="molecule type" value="Genomic_DNA"/>
</dbReference>
<name>A0A1R4KRV4_9MICO</name>
<protein>
    <recommendedName>
        <fullName evidence="4">TetR/AcrR family transcriptional regulator</fullName>
    </recommendedName>
</protein>
<accession>A0A1R4KRV4</accession>
<dbReference type="AlphaFoldDB" id="A0A1R4KRV4"/>
<dbReference type="RefSeq" id="WP_143738468.1">
    <property type="nucleotide sequence ID" value="NZ_FUKO01000048.1"/>
</dbReference>
<feature type="region of interest" description="Disordered" evidence="1">
    <location>
        <begin position="193"/>
        <end position="217"/>
    </location>
</feature>
<sequence length="217" mass="23381">MDAGIAITLPNVTVKSIAAQLGVSTVAVYNHVESADVLRRVVAEGIIDRHTPPAPAGRDLEEDILDLAFALRRFVHDYPGIGPYLAQIDATSQRGVARIDEVMTAYVRRHDLTPRYAAWLVSTVSEHAIALAELVHIRGGRPRNKPEAIAERADLTTLPAAVGTEAGLTPDDYFAWSIRAVIIGAITLLDTRPHPLPRRAGEGEAADRTRFAAPSGS</sequence>
<evidence type="ECO:0000256" key="1">
    <source>
        <dbReference type="SAM" id="MobiDB-lite"/>
    </source>
</evidence>
<dbReference type="InterPro" id="IPR036271">
    <property type="entry name" value="Tet_transcr_reg_TetR-rel_C_sf"/>
</dbReference>
<reference evidence="2 3" key="1">
    <citation type="submission" date="2017-02" db="EMBL/GenBank/DDBJ databases">
        <authorList>
            <person name="Peterson S.W."/>
        </authorList>
    </citation>
    <scope>NUCLEOTIDE SEQUENCE [LARGE SCALE GENOMIC DNA]</scope>
    <source>
        <strain evidence="2 3">B Mb 05.01</strain>
    </source>
</reference>
<dbReference type="SUPFAM" id="SSF48498">
    <property type="entry name" value="Tetracyclin repressor-like, C-terminal domain"/>
    <property type="match status" value="1"/>
</dbReference>
<feature type="compositionally biased region" description="Basic and acidic residues" evidence="1">
    <location>
        <begin position="199"/>
        <end position="210"/>
    </location>
</feature>
<evidence type="ECO:0008006" key="4">
    <source>
        <dbReference type="Google" id="ProtNLM"/>
    </source>
</evidence>
<gene>
    <name evidence="2" type="ORF">FM104_15575</name>
</gene>
<dbReference type="OrthoDB" id="3291296at2"/>
<proteinExistence type="predicted"/>
<evidence type="ECO:0000313" key="2">
    <source>
        <dbReference type="EMBL" id="SJN47022.1"/>
    </source>
</evidence>
<organism evidence="2 3">
    <name type="scientific">Microbacterium esteraromaticum</name>
    <dbReference type="NCBI Taxonomy" id="57043"/>
    <lineage>
        <taxon>Bacteria</taxon>
        <taxon>Bacillati</taxon>
        <taxon>Actinomycetota</taxon>
        <taxon>Actinomycetes</taxon>
        <taxon>Micrococcales</taxon>
        <taxon>Microbacteriaceae</taxon>
        <taxon>Microbacterium</taxon>
    </lineage>
</organism>
<evidence type="ECO:0000313" key="3">
    <source>
        <dbReference type="Proteomes" id="UP000196320"/>
    </source>
</evidence>
<dbReference type="Proteomes" id="UP000196320">
    <property type="component" value="Unassembled WGS sequence"/>
</dbReference>